<dbReference type="EMBL" id="JAACFV010000129">
    <property type="protein sequence ID" value="KAF7504741.1"/>
    <property type="molecule type" value="Genomic_DNA"/>
</dbReference>
<comment type="caution">
    <text evidence="1">The sequence shown here is derived from an EMBL/GenBank/DDBJ whole genome shotgun (WGS) entry which is preliminary data.</text>
</comment>
<name>A0A8H7ACR2_9EURO</name>
<accession>A0A8H7ACR2</accession>
<evidence type="ECO:0000313" key="2">
    <source>
        <dbReference type="Proteomes" id="UP000606974"/>
    </source>
</evidence>
<keyword evidence="2" id="KW-1185">Reference proteome</keyword>
<gene>
    <name evidence="1" type="ORF">GJ744_001810</name>
</gene>
<proteinExistence type="predicted"/>
<reference evidence="1" key="1">
    <citation type="submission" date="2020-02" db="EMBL/GenBank/DDBJ databases">
        <authorList>
            <person name="Palmer J.M."/>
        </authorList>
    </citation>
    <scope>NUCLEOTIDE SEQUENCE</scope>
    <source>
        <strain evidence="1">EPUS1.4</strain>
        <tissue evidence="1">Thallus</tissue>
    </source>
</reference>
<dbReference type="AlphaFoldDB" id="A0A8H7ACR2"/>
<organism evidence="1 2">
    <name type="scientific">Endocarpon pusillum</name>
    <dbReference type="NCBI Taxonomy" id="364733"/>
    <lineage>
        <taxon>Eukaryota</taxon>
        <taxon>Fungi</taxon>
        <taxon>Dikarya</taxon>
        <taxon>Ascomycota</taxon>
        <taxon>Pezizomycotina</taxon>
        <taxon>Eurotiomycetes</taxon>
        <taxon>Chaetothyriomycetidae</taxon>
        <taxon>Verrucariales</taxon>
        <taxon>Verrucariaceae</taxon>
        <taxon>Endocarpon</taxon>
    </lineage>
</organism>
<protein>
    <submittedName>
        <fullName evidence="1">Uncharacterized protein</fullName>
    </submittedName>
</protein>
<sequence>MILYIHWISLHYSDERDIYLLEPLYGLDNHQSLALASLSWLVVSSKRRPHQPVKFIFHWCEKSLQDASMALKPPEVTKAERA</sequence>
<dbReference type="Proteomes" id="UP000606974">
    <property type="component" value="Unassembled WGS sequence"/>
</dbReference>
<evidence type="ECO:0000313" key="1">
    <source>
        <dbReference type="EMBL" id="KAF7504741.1"/>
    </source>
</evidence>